<dbReference type="InterPro" id="IPR036291">
    <property type="entry name" value="NAD(P)-bd_dom_sf"/>
</dbReference>
<dbReference type="CDD" id="cd05233">
    <property type="entry name" value="SDR_c"/>
    <property type="match status" value="1"/>
</dbReference>
<dbReference type="EMBL" id="UINC01035972">
    <property type="protein sequence ID" value="SVB29220.1"/>
    <property type="molecule type" value="Genomic_DNA"/>
</dbReference>
<dbReference type="PANTHER" id="PTHR43669">
    <property type="entry name" value="5-KETO-D-GLUCONATE 5-REDUCTASE"/>
    <property type="match status" value="1"/>
</dbReference>
<dbReference type="PRINTS" id="PR00081">
    <property type="entry name" value="GDHRDH"/>
</dbReference>
<organism evidence="3">
    <name type="scientific">marine metagenome</name>
    <dbReference type="NCBI Taxonomy" id="408172"/>
    <lineage>
        <taxon>unclassified sequences</taxon>
        <taxon>metagenomes</taxon>
        <taxon>ecological metagenomes</taxon>
    </lineage>
</organism>
<sequence>MFSLEGKNAIVTGGGSGIGLGISKTFAQQGAHVDILEININAGESAAKDITEAGGSATSHACNVSNQSEVKAVFEAIAGKHSIDCLINNAGIAHVGNVLDTTEEDFDHVLSVNVKGVYNCLKAGVCHMKAKGGAIVNIASTVSVMAIDDRFAYS</sequence>
<keyword evidence="2" id="KW-0560">Oxidoreductase</keyword>
<proteinExistence type="inferred from homology"/>
<protein>
    <recommendedName>
        <fullName evidence="4">Short-chain dehydrogenase/reductase SDR</fullName>
    </recommendedName>
</protein>
<name>A0A382CST4_9ZZZZ</name>
<dbReference type="PANTHER" id="PTHR43669:SF8">
    <property type="entry name" value="SHORT-CHAIN TYPE DEHYDROGENASE_REDUCTASE-RELATED"/>
    <property type="match status" value="1"/>
</dbReference>
<dbReference type="Pfam" id="PF00106">
    <property type="entry name" value="adh_short"/>
    <property type="match status" value="1"/>
</dbReference>
<dbReference type="AlphaFoldDB" id="A0A382CST4"/>
<dbReference type="GO" id="GO:0016491">
    <property type="term" value="F:oxidoreductase activity"/>
    <property type="evidence" value="ECO:0007669"/>
    <property type="project" value="UniProtKB-KW"/>
</dbReference>
<dbReference type="InterPro" id="IPR002347">
    <property type="entry name" value="SDR_fam"/>
</dbReference>
<gene>
    <name evidence="3" type="ORF">METZ01_LOCUS182074</name>
</gene>
<feature type="non-terminal residue" evidence="3">
    <location>
        <position position="154"/>
    </location>
</feature>
<evidence type="ECO:0000256" key="2">
    <source>
        <dbReference type="ARBA" id="ARBA00023002"/>
    </source>
</evidence>
<dbReference type="Gene3D" id="3.40.50.720">
    <property type="entry name" value="NAD(P)-binding Rossmann-like Domain"/>
    <property type="match status" value="1"/>
</dbReference>
<accession>A0A382CST4</accession>
<evidence type="ECO:0000256" key="1">
    <source>
        <dbReference type="ARBA" id="ARBA00006484"/>
    </source>
</evidence>
<comment type="similarity">
    <text evidence="1">Belongs to the short-chain dehydrogenases/reductases (SDR) family.</text>
</comment>
<reference evidence="3" key="1">
    <citation type="submission" date="2018-05" db="EMBL/GenBank/DDBJ databases">
        <authorList>
            <person name="Lanie J.A."/>
            <person name="Ng W.-L."/>
            <person name="Kazmierczak K.M."/>
            <person name="Andrzejewski T.M."/>
            <person name="Davidsen T.M."/>
            <person name="Wayne K.J."/>
            <person name="Tettelin H."/>
            <person name="Glass J.I."/>
            <person name="Rusch D."/>
            <person name="Podicherti R."/>
            <person name="Tsui H.-C.T."/>
            <person name="Winkler M.E."/>
        </authorList>
    </citation>
    <scope>NUCLEOTIDE SEQUENCE</scope>
</reference>
<dbReference type="SUPFAM" id="SSF51735">
    <property type="entry name" value="NAD(P)-binding Rossmann-fold domains"/>
    <property type="match status" value="1"/>
</dbReference>
<evidence type="ECO:0008006" key="4">
    <source>
        <dbReference type="Google" id="ProtNLM"/>
    </source>
</evidence>
<evidence type="ECO:0000313" key="3">
    <source>
        <dbReference type="EMBL" id="SVB29220.1"/>
    </source>
</evidence>